<accession>A0A2A5CAC0</accession>
<feature type="transmembrane region" description="Helical" evidence="1">
    <location>
        <begin position="20"/>
        <end position="40"/>
    </location>
</feature>
<reference evidence="3" key="1">
    <citation type="submission" date="2017-08" db="EMBL/GenBank/DDBJ databases">
        <title>A dynamic microbial community with high functional redundancy inhabits the cold, oxic subseafloor aquifer.</title>
        <authorList>
            <person name="Tully B.J."/>
            <person name="Wheat C.G."/>
            <person name="Glazer B.T."/>
            <person name="Huber J.A."/>
        </authorList>
    </citation>
    <scope>NUCLEOTIDE SEQUENCE [LARGE SCALE GENOMIC DNA]</scope>
</reference>
<evidence type="ECO:0000313" key="3">
    <source>
        <dbReference type="Proteomes" id="UP000228987"/>
    </source>
</evidence>
<dbReference type="AlphaFoldDB" id="A0A2A5CAC0"/>
<gene>
    <name evidence="2" type="ORF">COA71_11325</name>
</gene>
<sequence length="64" mass="7519">MFWFTIPIFVRLSRIIPNIIINRVIAVIEIVARMLIICMIKKDDGNFTLELDITKDNNTTWDIP</sequence>
<keyword evidence="1" id="KW-1133">Transmembrane helix</keyword>
<evidence type="ECO:0000256" key="1">
    <source>
        <dbReference type="SAM" id="Phobius"/>
    </source>
</evidence>
<evidence type="ECO:0000313" key="2">
    <source>
        <dbReference type="EMBL" id="PCJ40438.1"/>
    </source>
</evidence>
<dbReference type="EMBL" id="NVWI01000009">
    <property type="protein sequence ID" value="PCJ40438.1"/>
    <property type="molecule type" value="Genomic_DNA"/>
</dbReference>
<keyword evidence="1" id="KW-0472">Membrane</keyword>
<dbReference type="Proteomes" id="UP000228987">
    <property type="component" value="Unassembled WGS sequence"/>
</dbReference>
<protein>
    <submittedName>
        <fullName evidence="2">Uncharacterized protein</fullName>
    </submittedName>
</protein>
<keyword evidence="1" id="KW-0812">Transmembrane</keyword>
<comment type="caution">
    <text evidence="2">The sequence shown here is derived from an EMBL/GenBank/DDBJ whole genome shotgun (WGS) entry which is preliminary data.</text>
</comment>
<name>A0A2A5CAC0_9GAMM</name>
<organism evidence="2 3">
    <name type="scientific">SAR86 cluster bacterium</name>
    <dbReference type="NCBI Taxonomy" id="2030880"/>
    <lineage>
        <taxon>Bacteria</taxon>
        <taxon>Pseudomonadati</taxon>
        <taxon>Pseudomonadota</taxon>
        <taxon>Gammaproteobacteria</taxon>
        <taxon>SAR86 cluster</taxon>
    </lineage>
</organism>
<proteinExistence type="predicted"/>